<feature type="non-terminal residue" evidence="1">
    <location>
        <position position="1"/>
    </location>
</feature>
<accession>A0A0F8WWK5</accession>
<protein>
    <submittedName>
        <fullName evidence="1">Uncharacterized protein</fullName>
    </submittedName>
</protein>
<organism evidence="1">
    <name type="scientific">marine sediment metagenome</name>
    <dbReference type="NCBI Taxonomy" id="412755"/>
    <lineage>
        <taxon>unclassified sequences</taxon>
        <taxon>metagenomes</taxon>
        <taxon>ecological metagenomes</taxon>
    </lineage>
</organism>
<proteinExistence type="predicted"/>
<dbReference type="EMBL" id="LAZR01062670">
    <property type="protein sequence ID" value="KKK61043.1"/>
    <property type="molecule type" value="Genomic_DNA"/>
</dbReference>
<reference evidence="1" key="1">
    <citation type="journal article" date="2015" name="Nature">
        <title>Complex archaea that bridge the gap between prokaryotes and eukaryotes.</title>
        <authorList>
            <person name="Spang A."/>
            <person name="Saw J.H."/>
            <person name="Jorgensen S.L."/>
            <person name="Zaremba-Niedzwiedzka K."/>
            <person name="Martijn J."/>
            <person name="Lind A.E."/>
            <person name="van Eijk R."/>
            <person name="Schleper C."/>
            <person name="Guy L."/>
            <person name="Ettema T.J."/>
        </authorList>
    </citation>
    <scope>NUCLEOTIDE SEQUENCE</scope>
</reference>
<gene>
    <name evidence="1" type="ORF">LCGC14_3018300</name>
</gene>
<evidence type="ECO:0000313" key="1">
    <source>
        <dbReference type="EMBL" id="KKK61043.1"/>
    </source>
</evidence>
<dbReference type="AlphaFoldDB" id="A0A0F8WWK5"/>
<comment type="caution">
    <text evidence="1">The sequence shown here is derived from an EMBL/GenBank/DDBJ whole genome shotgun (WGS) entry which is preliminary data.</text>
</comment>
<sequence>NLDVGAAVFGDLYYEDLWPGASAVAGYWLPLYNMTPEEVMSVTLRVRPSIDPDSYSDLGPWFIIELDVSEHRWEEMPDELK</sequence>
<name>A0A0F8WWK5_9ZZZZ</name>